<dbReference type="EC" id="3.1.2.22" evidence="1"/>
<evidence type="ECO:0000256" key="10">
    <source>
        <dbReference type="ARBA" id="ARBA00047409"/>
    </source>
</evidence>
<dbReference type="eggNOG" id="COG1073">
    <property type="taxonomic scope" value="Bacteria"/>
</dbReference>
<comment type="catalytic activity">
    <reaction evidence="10">
        <text>S-hexadecanoyl-L-cysteinyl-[protein] + H2O = L-cysteinyl-[protein] + hexadecanoate + H(+)</text>
        <dbReference type="Rhea" id="RHEA:19233"/>
        <dbReference type="Rhea" id="RHEA-COMP:10131"/>
        <dbReference type="Rhea" id="RHEA-COMP:11032"/>
        <dbReference type="ChEBI" id="CHEBI:7896"/>
        <dbReference type="ChEBI" id="CHEBI:15377"/>
        <dbReference type="ChEBI" id="CHEBI:15378"/>
        <dbReference type="ChEBI" id="CHEBI:29950"/>
        <dbReference type="ChEBI" id="CHEBI:74151"/>
        <dbReference type="EC" id="3.1.2.22"/>
    </reaction>
    <physiologicalReaction direction="left-to-right" evidence="10">
        <dbReference type="Rhea" id="RHEA:19234"/>
    </physiologicalReaction>
</comment>
<dbReference type="PATRIC" id="fig|158500.4.peg.2321"/>
<evidence type="ECO:0000256" key="5">
    <source>
        <dbReference type="ARBA" id="ARBA00039314"/>
    </source>
</evidence>
<dbReference type="AlphaFoldDB" id="A0A031JZP2"/>
<dbReference type="EMBL" id="JFYZ01000010">
    <property type="protein sequence ID" value="EZP82253.1"/>
    <property type="molecule type" value="Genomic_DNA"/>
</dbReference>
<dbReference type="GO" id="GO:0008474">
    <property type="term" value="F:palmitoyl-(protein) hydrolase activity"/>
    <property type="evidence" value="ECO:0007669"/>
    <property type="project" value="UniProtKB-EC"/>
</dbReference>
<evidence type="ECO:0000313" key="13">
    <source>
        <dbReference type="EMBL" id="EZP82253.1"/>
    </source>
</evidence>
<dbReference type="InterPro" id="IPR052382">
    <property type="entry name" value="ABHD10_acyl-thioesterase"/>
</dbReference>
<dbReference type="Gene3D" id="3.40.50.1820">
    <property type="entry name" value="alpha/beta hydrolase"/>
    <property type="match status" value="1"/>
</dbReference>
<evidence type="ECO:0000256" key="3">
    <source>
        <dbReference type="ARBA" id="ARBA00022946"/>
    </source>
</evidence>
<evidence type="ECO:0000256" key="7">
    <source>
        <dbReference type="ARBA" id="ARBA00042645"/>
    </source>
</evidence>
<dbReference type="GO" id="GO:0004553">
    <property type="term" value="F:hydrolase activity, hydrolyzing O-glycosyl compounds"/>
    <property type="evidence" value="ECO:0007669"/>
    <property type="project" value="TreeGrafter"/>
</dbReference>
<proteinExistence type="predicted"/>
<protein>
    <recommendedName>
        <fullName evidence="5">Palmitoyl-protein thioesterase ABHD10, mitochondrial</fullName>
        <ecNumber evidence="4">3.1.1.93</ecNumber>
        <ecNumber evidence="1">3.1.2.22</ecNumber>
    </recommendedName>
    <alternativeName>
        <fullName evidence="7">Acyl-protein thioesterase ABHD10</fullName>
    </alternativeName>
    <alternativeName>
        <fullName evidence="8">Alpha/beta hydrolase domain-containing protein 10</fullName>
    </alternativeName>
    <alternativeName>
        <fullName evidence="6">Mycophenolic acid acyl-glucuronide esterase, mitochondrial</fullName>
    </alternativeName>
</protein>
<evidence type="ECO:0000256" key="2">
    <source>
        <dbReference type="ARBA" id="ARBA00022801"/>
    </source>
</evidence>
<name>A0A031JZP2_9SPHN</name>
<keyword evidence="2 13" id="KW-0378">Hydrolase</keyword>
<accession>A0A031JZP2</accession>
<feature type="domain" description="AB hydrolase-1" evidence="12">
    <location>
        <begin position="27"/>
        <end position="227"/>
    </location>
</feature>
<dbReference type="Proteomes" id="UP000024329">
    <property type="component" value="Unassembled WGS sequence"/>
</dbReference>
<dbReference type="InterPro" id="IPR029058">
    <property type="entry name" value="AB_hydrolase_fold"/>
</dbReference>
<dbReference type="Pfam" id="PF12697">
    <property type="entry name" value="Abhydrolase_6"/>
    <property type="match status" value="1"/>
</dbReference>
<dbReference type="STRING" id="158500.BES08_12775"/>
<evidence type="ECO:0000256" key="1">
    <source>
        <dbReference type="ARBA" id="ARBA00012423"/>
    </source>
</evidence>
<organism evidence="13 14">
    <name type="scientific">Novosphingobium resinovorum</name>
    <dbReference type="NCBI Taxonomy" id="158500"/>
    <lineage>
        <taxon>Bacteria</taxon>
        <taxon>Pseudomonadati</taxon>
        <taxon>Pseudomonadota</taxon>
        <taxon>Alphaproteobacteria</taxon>
        <taxon>Sphingomonadales</taxon>
        <taxon>Sphingomonadaceae</taxon>
        <taxon>Novosphingobium</taxon>
    </lineage>
</organism>
<comment type="caution">
    <text evidence="13">The sequence shown here is derived from an EMBL/GenBank/DDBJ whole genome shotgun (WGS) entry which is preliminary data.</text>
</comment>
<reference evidence="13 14" key="1">
    <citation type="submission" date="2014-03" db="EMBL/GenBank/DDBJ databases">
        <title>Whole genome sequence of Novosphingobium resinovorum KF1.</title>
        <authorList>
            <person name="Gan H.M."/>
            <person name="Gan H.Y."/>
            <person name="Chew T.H."/>
            <person name="Savka M.A."/>
        </authorList>
    </citation>
    <scope>NUCLEOTIDE SEQUENCE [LARGE SCALE GENOMIC DNA]</scope>
    <source>
        <strain evidence="13 14">KF1</strain>
    </source>
</reference>
<dbReference type="PANTHER" id="PTHR16138">
    <property type="entry name" value="MYCOPHENOLIC ACID ACYL-GLUCURONIDE ESTERASE, MITOCHONDRIAL"/>
    <property type="match status" value="1"/>
</dbReference>
<dbReference type="InterPro" id="IPR000073">
    <property type="entry name" value="AB_hydrolase_1"/>
</dbReference>
<keyword evidence="3" id="KW-0809">Transit peptide</keyword>
<dbReference type="GO" id="GO:0102390">
    <property type="term" value="F:mycophenolic acid acyl-glucuronide esterase activity"/>
    <property type="evidence" value="ECO:0007669"/>
    <property type="project" value="UniProtKB-EC"/>
</dbReference>
<evidence type="ECO:0000256" key="11">
    <source>
        <dbReference type="ARBA" id="ARBA00047972"/>
    </source>
</evidence>
<comment type="function">
    <text evidence="9">Acts as an acyl-protein thioesterase that hydrolyzes fatty acids from acylated residues in proteins. Regulates the mitochondrial S-depalmitoylation of the nucleophilic active site residue of peroxiredoxin-5/PRDX5, a key antioxidant protein, therefore modulating mitochondrial antioxidant ability. Also catalyzes the deglucuronidation of mycophenolic acid acyl-glucuronide, an active metabolite of the immunosuppressant drug mycophenolate.</text>
</comment>
<evidence type="ECO:0000313" key="14">
    <source>
        <dbReference type="Proteomes" id="UP000024329"/>
    </source>
</evidence>
<dbReference type="RefSeq" id="WP_036525797.1">
    <property type="nucleotide sequence ID" value="NZ_JFYZ01000010.1"/>
</dbReference>
<gene>
    <name evidence="13" type="ORF">BV97_02276</name>
</gene>
<evidence type="ECO:0000259" key="12">
    <source>
        <dbReference type="Pfam" id="PF12697"/>
    </source>
</evidence>
<dbReference type="EC" id="3.1.1.93" evidence="4"/>
<comment type="catalytic activity">
    <reaction evidence="11">
        <text>mycophenolic acid O-acyl-beta-D-glucuronide + H2O = mycophenolate + D-glucuronate + H(+)</text>
        <dbReference type="Rhea" id="RHEA:34179"/>
        <dbReference type="ChEBI" id="CHEBI:15377"/>
        <dbReference type="ChEBI" id="CHEBI:15378"/>
        <dbReference type="ChEBI" id="CHEBI:58720"/>
        <dbReference type="ChEBI" id="CHEBI:62932"/>
        <dbReference type="ChEBI" id="CHEBI:66982"/>
        <dbReference type="EC" id="3.1.1.93"/>
    </reaction>
    <physiologicalReaction direction="left-to-right" evidence="11">
        <dbReference type="Rhea" id="RHEA:34180"/>
    </physiologicalReaction>
</comment>
<evidence type="ECO:0000256" key="9">
    <source>
        <dbReference type="ARBA" id="ARBA00046047"/>
    </source>
</evidence>
<evidence type="ECO:0000256" key="6">
    <source>
        <dbReference type="ARBA" id="ARBA00041520"/>
    </source>
</evidence>
<evidence type="ECO:0000256" key="4">
    <source>
        <dbReference type="ARBA" id="ARBA00039132"/>
    </source>
</evidence>
<evidence type="ECO:0000256" key="8">
    <source>
        <dbReference type="ARBA" id="ARBA00042704"/>
    </source>
</evidence>
<sequence>MTSTSYLDLSDGRSIAYRFTPGTGPVIVFLPGYMSDMAGSKAAALFEMARASGLPCLLFDYSGCGESPGQFAEGTLTRWKQEVLALVAALETEEKIVLVGSSMGGWLMLMAGLALGDRLAGLVGIAPAPDFTEWGIPQMDKALLADGEILFEDNPYGPEPTPTHPGFWADGQANLLLEGEIAIDAPVRLLHGQRDPDVPFEISLKLAEKLRSADVQVTLIKDGDHRLSRDADIRLLLRTVAELVLPLAGPRAEGTPES</sequence>
<dbReference type="SUPFAM" id="SSF53474">
    <property type="entry name" value="alpha/beta-Hydrolases"/>
    <property type="match status" value="1"/>
</dbReference>
<dbReference type="PANTHER" id="PTHR16138:SF7">
    <property type="entry name" value="PALMITOYL-PROTEIN THIOESTERASE ABHD10, MITOCHONDRIAL"/>
    <property type="match status" value="1"/>
</dbReference>